<organism evidence="1 2">
    <name type="scientific">Panagrolaimus sp. PS1159</name>
    <dbReference type="NCBI Taxonomy" id="55785"/>
    <lineage>
        <taxon>Eukaryota</taxon>
        <taxon>Metazoa</taxon>
        <taxon>Ecdysozoa</taxon>
        <taxon>Nematoda</taxon>
        <taxon>Chromadorea</taxon>
        <taxon>Rhabditida</taxon>
        <taxon>Tylenchina</taxon>
        <taxon>Panagrolaimomorpha</taxon>
        <taxon>Panagrolaimoidea</taxon>
        <taxon>Panagrolaimidae</taxon>
        <taxon>Panagrolaimus</taxon>
    </lineage>
</organism>
<dbReference type="Proteomes" id="UP000887580">
    <property type="component" value="Unplaced"/>
</dbReference>
<sequence length="301" mass="33314">MKPKTDYRDNIERIHGKIYDNQIDIATDRDNKVKRAAKLTNSCSDRIKELATPKSAPTFRQKRKSYKSSNVNITTPNRLQKTPINNHSRTPVRKFTRKSGMNSYARIPTTPIRTNNPTSCRQPKILPSSLSSSDHLQRATPAKTVVTSSVATPSICESSNKNITTPNRLQKTPINNHPRTPTTPVLSFTPKPGMNSHSKTPIQTNTPTSCSQPKILPSTLSSSGHLQTATPTKKFIASSIAAPPICESKEFLAQQKTPSNCESVAKKFNDDNVTKRKKQGSNGRPCNQFTRSQIPLRSPAL</sequence>
<evidence type="ECO:0000313" key="2">
    <source>
        <dbReference type="WBParaSite" id="PS1159_v2.g5492.t1"/>
    </source>
</evidence>
<evidence type="ECO:0000313" key="1">
    <source>
        <dbReference type="Proteomes" id="UP000887580"/>
    </source>
</evidence>
<proteinExistence type="predicted"/>
<name>A0AC35GI23_9BILA</name>
<accession>A0AC35GI23</accession>
<reference evidence="2" key="1">
    <citation type="submission" date="2022-11" db="UniProtKB">
        <authorList>
            <consortium name="WormBaseParasite"/>
        </authorList>
    </citation>
    <scope>IDENTIFICATION</scope>
</reference>
<protein>
    <submittedName>
        <fullName evidence="2">Uncharacterized protein</fullName>
    </submittedName>
</protein>
<dbReference type="WBParaSite" id="PS1159_v2.g5492.t1">
    <property type="protein sequence ID" value="PS1159_v2.g5492.t1"/>
    <property type="gene ID" value="PS1159_v2.g5492"/>
</dbReference>